<evidence type="ECO:0000313" key="2">
    <source>
        <dbReference type="Proteomes" id="UP000554482"/>
    </source>
</evidence>
<organism evidence="1 2">
    <name type="scientific">Thalictrum thalictroides</name>
    <name type="common">Rue-anemone</name>
    <name type="synonym">Anemone thalictroides</name>
    <dbReference type="NCBI Taxonomy" id="46969"/>
    <lineage>
        <taxon>Eukaryota</taxon>
        <taxon>Viridiplantae</taxon>
        <taxon>Streptophyta</taxon>
        <taxon>Embryophyta</taxon>
        <taxon>Tracheophyta</taxon>
        <taxon>Spermatophyta</taxon>
        <taxon>Magnoliopsida</taxon>
        <taxon>Ranunculales</taxon>
        <taxon>Ranunculaceae</taxon>
        <taxon>Thalictroideae</taxon>
        <taxon>Thalictrum</taxon>
    </lineage>
</organism>
<evidence type="ECO:0000313" key="1">
    <source>
        <dbReference type="EMBL" id="KAF5190151.1"/>
    </source>
</evidence>
<gene>
    <name evidence="1" type="ORF">FRX31_020260</name>
</gene>
<name>A0A7J6VZ51_THATH</name>
<dbReference type="AlphaFoldDB" id="A0A7J6VZ51"/>
<dbReference type="EMBL" id="JABWDY010024565">
    <property type="protein sequence ID" value="KAF5190151.1"/>
    <property type="molecule type" value="Genomic_DNA"/>
</dbReference>
<dbReference type="Proteomes" id="UP000554482">
    <property type="component" value="Unassembled WGS sequence"/>
</dbReference>
<proteinExistence type="predicted"/>
<reference evidence="1 2" key="1">
    <citation type="submission" date="2020-06" db="EMBL/GenBank/DDBJ databases">
        <title>Transcriptomic and genomic resources for Thalictrum thalictroides and T. hernandezii: Facilitating candidate gene discovery in an emerging model plant lineage.</title>
        <authorList>
            <person name="Arias T."/>
            <person name="Riano-Pachon D.M."/>
            <person name="Di Stilio V.S."/>
        </authorList>
    </citation>
    <scope>NUCLEOTIDE SEQUENCE [LARGE SCALE GENOMIC DNA]</scope>
    <source>
        <strain evidence="2">cv. WT478/WT964</strain>
        <tissue evidence="1">Leaves</tissue>
    </source>
</reference>
<sequence>MNIQNFIRLQARPNKTTQGLDISDIYYKTKKSNKNLIGTTLMKYLLLRGIRENYYQHEQ</sequence>
<protein>
    <submittedName>
        <fullName evidence="1">Uncharacterized protein</fullName>
    </submittedName>
</protein>
<keyword evidence="2" id="KW-1185">Reference proteome</keyword>
<comment type="caution">
    <text evidence="1">The sequence shown here is derived from an EMBL/GenBank/DDBJ whole genome shotgun (WGS) entry which is preliminary data.</text>
</comment>
<accession>A0A7J6VZ51</accession>